<keyword evidence="8" id="KW-1185">Reference proteome</keyword>
<keyword evidence="3" id="KW-0808">Transferase</keyword>
<evidence type="ECO:0000256" key="4">
    <source>
        <dbReference type="ARBA" id="ARBA00022898"/>
    </source>
</evidence>
<protein>
    <submittedName>
        <fullName evidence="7">Aminotransferase class I/II-fold pyridoxal phosphate-dependent enzyme</fullName>
    </submittedName>
</protein>
<dbReference type="Gene3D" id="3.40.640.10">
    <property type="entry name" value="Type I PLP-dependent aspartate aminotransferase-like (Major domain)"/>
    <property type="match status" value="1"/>
</dbReference>
<dbReference type="PANTHER" id="PTHR43643:SF3">
    <property type="entry name" value="HISTIDINOL-PHOSPHATE AMINOTRANSFERASE"/>
    <property type="match status" value="1"/>
</dbReference>
<evidence type="ECO:0000256" key="1">
    <source>
        <dbReference type="ARBA" id="ARBA00001933"/>
    </source>
</evidence>
<evidence type="ECO:0000256" key="3">
    <source>
        <dbReference type="ARBA" id="ARBA00022679"/>
    </source>
</evidence>
<accession>A0ABS1SEY1</accession>
<dbReference type="PANTHER" id="PTHR43643">
    <property type="entry name" value="HISTIDINOL-PHOSPHATE AMINOTRANSFERASE 2"/>
    <property type="match status" value="1"/>
</dbReference>
<dbReference type="SUPFAM" id="SSF53383">
    <property type="entry name" value="PLP-dependent transferases"/>
    <property type="match status" value="1"/>
</dbReference>
<dbReference type="Gene3D" id="3.90.1150.10">
    <property type="entry name" value="Aspartate Aminotransferase, domain 1"/>
    <property type="match status" value="1"/>
</dbReference>
<dbReference type="InterPro" id="IPR004839">
    <property type="entry name" value="Aminotransferase_I/II_large"/>
</dbReference>
<sequence length="364" mass="38156">MEHSTTSQLTAAPTARAAIRHLPHYSQSAVAGRVRWRASSNESPVAPSPGVVAAVTEAAAQSNRYPTVSGDLLAADIAARLGLSPAQVVTGGGSNPILQYTLLSYTNPGQEVVLAWRSYEAYPILIGVAGGEPVHVPLDDTQGHDLDAMLAAITPNTAAIIVCNPNNPTGTEVTPERLTAFLDSVPRHVLVVLDEAYREFGDSGVDGVPLLAQYPNLVVLRTFSKAYGLAGARAGYMLASEDIANTVRAASPPFGLSRISEAAARAAWADEAHLDAIVDTVRTGRSRLSAALRERGHRVPVSGANFVWVESGDATLALEQACADEGVSIRAFPGEGLRVTVGEREAEDAVVRAFEAHAADAPAE</sequence>
<dbReference type="NCBIfam" id="NF002878">
    <property type="entry name" value="PRK03321.1"/>
    <property type="match status" value="1"/>
</dbReference>
<dbReference type="CDD" id="cd00609">
    <property type="entry name" value="AAT_like"/>
    <property type="match status" value="1"/>
</dbReference>
<feature type="domain" description="Aminotransferase class I/classII large" evidence="6">
    <location>
        <begin position="39"/>
        <end position="350"/>
    </location>
</feature>
<dbReference type="InterPro" id="IPR015422">
    <property type="entry name" value="PyrdxlP-dep_Trfase_small"/>
</dbReference>
<dbReference type="InterPro" id="IPR024892">
    <property type="entry name" value="ArAT"/>
</dbReference>
<name>A0ABS1SEY1_9MICO</name>
<dbReference type="GO" id="GO:0008483">
    <property type="term" value="F:transaminase activity"/>
    <property type="evidence" value="ECO:0007669"/>
    <property type="project" value="UniProtKB-KW"/>
</dbReference>
<proteinExistence type="inferred from homology"/>
<evidence type="ECO:0000256" key="2">
    <source>
        <dbReference type="ARBA" id="ARBA00022576"/>
    </source>
</evidence>
<dbReference type="PROSITE" id="PS00599">
    <property type="entry name" value="AA_TRANSFER_CLASS_2"/>
    <property type="match status" value="1"/>
</dbReference>
<reference evidence="7 8" key="1">
    <citation type="submission" date="2018-09" db="EMBL/GenBank/DDBJ databases">
        <title>Comparative genomics of Leucobacter spp.</title>
        <authorList>
            <person name="Reis A.C."/>
            <person name="Kolvenbach B.A."/>
            <person name="Corvini P.F.X."/>
            <person name="Nunes O.C."/>
        </authorList>
    </citation>
    <scope>NUCLEOTIDE SEQUENCE [LARGE SCALE GENOMIC DNA]</scope>
    <source>
        <strain evidence="7 8">TAN 31504</strain>
    </source>
</reference>
<dbReference type="RefSeq" id="WP_202344370.1">
    <property type="nucleotide sequence ID" value="NZ_BAAAPI010000013.1"/>
</dbReference>
<gene>
    <name evidence="7" type="ORF">D3230_07335</name>
</gene>
<evidence type="ECO:0000259" key="6">
    <source>
        <dbReference type="Pfam" id="PF00155"/>
    </source>
</evidence>
<organism evidence="7 8">
    <name type="scientific">Leucobacter chromiireducens subsp. solipictus</name>
    <dbReference type="NCBI Taxonomy" id="398235"/>
    <lineage>
        <taxon>Bacteria</taxon>
        <taxon>Bacillati</taxon>
        <taxon>Actinomycetota</taxon>
        <taxon>Actinomycetes</taxon>
        <taxon>Micrococcales</taxon>
        <taxon>Microbacteriaceae</taxon>
        <taxon>Leucobacter</taxon>
    </lineage>
</organism>
<dbReference type="InterPro" id="IPR015421">
    <property type="entry name" value="PyrdxlP-dep_Trfase_major"/>
</dbReference>
<dbReference type="InterPro" id="IPR001917">
    <property type="entry name" value="Aminotrans_II_pyridoxalP_BS"/>
</dbReference>
<comment type="similarity">
    <text evidence="5">Belongs to the class-II pyridoxal-phosphate-dependent aminotransferase family.</text>
</comment>
<dbReference type="Pfam" id="PF00155">
    <property type="entry name" value="Aminotran_1_2"/>
    <property type="match status" value="1"/>
</dbReference>
<evidence type="ECO:0000313" key="7">
    <source>
        <dbReference type="EMBL" id="MBL3679110.1"/>
    </source>
</evidence>
<comment type="cofactor">
    <cofactor evidence="1 5">
        <name>pyridoxal 5'-phosphate</name>
        <dbReference type="ChEBI" id="CHEBI:597326"/>
    </cofactor>
</comment>
<dbReference type="InterPro" id="IPR015424">
    <property type="entry name" value="PyrdxlP-dep_Trfase"/>
</dbReference>
<dbReference type="Proteomes" id="UP001645859">
    <property type="component" value="Unassembled WGS sequence"/>
</dbReference>
<evidence type="ECO:0000256" key="5">
    <source>
        <dbReference type="RuleBase" id="RU003693"/>
    </source>
</evidence>
<evidence type="ECO:0000313" key="8">
    <source>
        <dbReference type="Proteomes" id="UP001645859"/>
    </source>
</evidence>
<dbReference type="EMBL" id="QYAC01000003">
    <property type="protein sequence ID" value="MBL3679110.1"/>
    <property type="molecule type" value="Genomic_DNA"/>
</dbReference>
<keyword evidence="2 7" id="KW-0032">Aminotransferase</keyword>
<comment type="caution">
    <text evidence="7">The sequence shown here is derived from an EMBL/GenBank/DDBJ whole genome shotgun (WGS) entry which is preliminary data.</text>
</comment>
<keyword evidence="4 5" id="KW-0663">Pyridoxal phosphate</keyword>
<dbReference type="InterPro" id="IPR050106">
    <property type="entry name" value="HistidinolP_aminotransfase"/>
</dbReference>